<gene>
    <name evidence="3" type="ordered locus">Snas_5308</name>
</gene>
<proteinExistence type="predicted"/>
<dbReference type="CDD" id="cd19076">
    <property type="entry name" value="AKR_AKR13A_13D"/>
    <property type="match status" value="1"/>
</dbReference>
<dbReference type="InterPro" id="IPR050791">
    <property type="entry name" value="Aldo-Keto_reductase"/>
</dbReference>
<evidence type="ECO:0000313" key="3">
    <source>
        <dbReference type="EMBL" id="ADD44942.1"/>
    </source>
</evidence>
<dbReference type="Proteomes" id="UP000000844">
    <property type="component" value="Chromosome"/>
</dbReference>
<dbReference type="InterPro" id="IPR023210">
    <property type="entry name" value="NADP_OxRdtase_dom"/>
</dbReference>
<evidence type="ECO:0000256" key="1">
    <source>
        <dbReference type="ARBA" id="ARBA00023002"/>
    </source>
</evidence>
<dbReference type="PANTHER" id="PTHR43625">
    <property type="entry name" value="AFLATOXIN B1 ALDEHYDE REDUCTASE"/>
    <property type="match status" value="1"/>
</dbReference>
<accession>D3PUR8</accession>
<keyword evidence="1" id="KW-0560">Oxidoreductase</keyword>
<dbReference type="OrthoDB" id="9768793at2"/>
<name>D3PUR8_STANL</name>
<sequence>MEKRTLGGLTVSALGLGCMGMSVGYGPADDATSASVIRRAVERGVTLIDTADAYGSPQPGHNEELVGRAVADRRDDLVIATKFGLRFGDGEPFRVDSSPEYARAACDASLKRLGMETVDLYYLHRRDPAVPIEDTVGAMAELVAAGKVRHLGLSEVSAATLRAAHAVHPIAAVQVEYSLFTRFVEDELLDTCRELGVGIVAYSPLGRGLLTGAVTSRADLSEDDNRLGNPRFSDEHLAANLRLVDVVREVAAEKGCTPAQLALAWLLARGEDIVPIPGTRRVSALEENLAAAQLRLDESELARLASINPEAVRGERLAAAPLARTGH</sequence>
<dbReference type="PANTHER" id="PTHR43625:SF40">
    <property type="entry name" value="ALDO-KETO REDUCTASE YAKC [NADP(+)]"/>
    <property type="match status" value="1"/>
</dbReference>
<dbReference type="Gene3D" id="3.20.20.100">
    <property type="entry name" value="NADP-dependent oxidoreductase domain"/>
    <property type="match status" value="1"/>
</dbReference>
<dbReference type="RefSeq" id="WP_013020513.1">
    <property type="nucleotide sequence ID" value="NC_013947.1"/>
</dbReference>
<dbReference type="HOGENOM" id="CLU_023205_2_1_11"/>
<dbReference type="Pfam" id="PF00248">
    <property type="entry name" value="Aldo_ket_red"/>
    <property type="match status" value="1"/>
</dbReference>
<dbReference type="PROSITE" id="PS51257">
    <property type="entry name" value="PROKAR_LIPOPROTEIN"/>
    <property type="match status" value="1"/>
</dbReference>
<dbReference type="InterPro" id="IPR036812">
    <property type="entry name" value="NAD(P)_OxRdtase_dom_sf"/>
</dbReference>
<dbReference type="SUPFAM" id="SSF51430">
    <property type="entry name" value="NAD(P)-linked oxidoreductase"/>
    <property type="match status" value="1"/>
</dbReference>
<dbReference type="EMBL" id="CP001778">
    <property type="protein sequence ID" value="ADD44942.1"/>
    <property type="molecule type" value="Genomic_DNA"/>
</dbReference>
<dbReference type="GO" id="GO:0005737">
    <property type="term" value="C:cytoplasm"/>
    <property type="evidence" value="ECO:0007669"/>
    <property type="project" value="TreeGrafter"/>
</dbReference>
<evidence type="ECO:0000313" key="4">
    <source>
        <dbReference type="Proteomes" id="UP000000844"/>
    </source>
</evidence>
<evidence type="ECO:0000259" key="2">
    <source>
        <dbReference type="Pfam" id="PF00248"/>
    </source>
</evidence>
<protein>
    <submittedName>
        <fullName evidence="3">Aldo/keto reductase</fullName>
    </submittedName>
</protein>
<dbReference type="eggNOG" id="COG0667">
    <property type="taxonomic scope" value="Bacteria"/>
</dbReference>
<keyword evidence="4" id="KW-1185">Reference proteome</keyword>
<dbReference type="GO" id="GO:0016491">
    <property type="term" value="F:oxidoreductase activity"/>
    <property type="evidence" value="ECO:0007669"/>
    <property type="project" value="UniProtKB-KW"/>
</dbReference>
<reference evidence="3 4" key="1">
    <citation type="journal article" date="2009" name="Stand. Genomic Sci.">
        <title>Complete genome sequence of Stackebrandtia nassauensis type strain (LLR-40K-21).</title>
        <authorList>
            <person name="Munk C."/>
            <person name="Lapidus A."/>
            <person name="Copeland A."/>
            <person name="Jando M."/>
            <person name="Mayilraj S."/>
            <person name="Glavina Del Rio T."/>
            <person name="Nolan M."/>
            <person name="Chen F."/>
            <person name="Lucas S."/>
            <person name="Tice H."/>
            <person name="Cheng J.F."/>
            <person name="Han C."/>
            <person name="Detter J.C."/>
            <person name="Bruce D."/>
            <person name="Goodwin L."/>
            <person name="Chain P."/>
            <person name="Pitluck S."/>
            <person name="Goker M."/>
            <person name="Ovchinikova G."/>
            <person name="Pati A."/>
            <person name="Ivanova N."/>
            <person name="Mavromatis K."/>
            <person name="Chen A."/>
            <person name="Palaniappan K."/>
            <person name="Land M."/>
            <person name="Hauser L."/>
            <person name="Chang Y.J."/>
            <person name="Jeffries C.D."/>
            <person name="Bristow J."/>
            <person name="Eisen J.A."/>
            <person name="Markowitz V."/>
            <person name="Hugenholtz P."/>
            <person name="Kyrpides N.C."/>
            <person name="Klenk H.P."/>
        </authorList>
    </citation>
    <scope>NUCLEOTIDE SEQUENCE [LARGE SCALE GENOMIC DNA]</scope>
    <source>
        <strain evidence="4">DSM 44728 / CIP 108903 / NRRL B-16338 / NBRC 102104 / LLR-40K-21</strain>
    </source>
</reference>
<dbReference type="AlphaFoldDB" id="D3PUR8"/>
<feature type="domain" description="NADP-dependent oxidoreductase" evidence="2">
    <location>
        <begin position="14"/>
        <end position="308"/>
    </location>
</feature>
<dbReference type="KEGG" id="sna:Snas_5308"/>
<organism evidence="3 4">
    <name type="scientific">Stackebrandtia nassauensis (strain DSM 44728 / CIP 108903 / NRRL B-16338 / NBRC 102104 / LLR-40K-21)</name>
    <dbReference type="NCBI Taxonomy" id="446470"/>
    <lineage>
        <taxon>Bacteria</taxon>
        <taxon>Bacillati</taxon>
        <taxon>Actinomycetota</taxon>
        <taxon>Actinomycetes</taxon>
        <taxon>Glycomycetales</taxon>
        <taxon>Glycomycetaceae</taxon>
        <taxon>Stackebrandtia</taxon>
    </lineage>
</organism>